<organism evidence="7 8">
    <name type="scientific">Tigriopus californicus</name>
    <name type="common">Marine copepod</name>
    <dbReference type="NCBI Taxonomy" id="6832"/>
    <lineage>
        <taxon>Eukaryota</taxon>
        <taxon>Metazoa</taxon>
        <taxon>Ecdysozoa</taxon>
        <taxon>Arthropoda</taxon>
        <taxon>Crustacea</taxon>
        <taxon>Multicrustacea</taxon>
        <taxon>Hexanauplia</taxon>
        <taxon>Copepoda</taxon>
        <taxon>Harpacticoida</taxon>
        <taxon>Harpacticidae</taxon>
        <taxon>Tigriopus</taxon>
    </lineage>
</organism>
<dbReference type="PROSITE" id="PS50103">
    <property type="entry name" value="ZF_C3H1"/>
    <property type="match status" value="2"/>
</dbReference>
<accession>A0A553P420</accession>
<evidence type="ECO:0000256" key="1">
    <source>
        <dbReference type="ARBA" id="ARBA00022723"/>
    </source>
</evidence>
<dbReference type="Gene3D" id="4.10.1000.10">
    <property type="entry name" value="Zinc finger, CCCH-type"/>
    <property type="match status" value="1"/>
</dbReference>
<evidence type="ECO:0000256" key="5">
    <source>
        <dbReference type="SAM" id="MobiDB-lite"/>
    </source>
</evidence>
<feature type="domain" description="C3H1-type" evidence="6">
    <location>
        <begin position="202"/>
        <end position="227"/>
    </location>
</feature>
<feature type="zinc finger region" description="C3H1-type" evidence="4">
    <location>
        <begin position="1"/>
        <end position="20"/>
    </location>
</feature>
<dbReference type="SUPFAM" id="SSF90229">
    <property type="entry name" value="CCCH zinc finger"/>
    <property type="match status" value="1"/>
</dbReference>
<dbReference type="Proteomes" id="UP000318571">
    <property type="component" value="Chromosome 7"/>
</dbReference>
<feature type="compositionally biased region" description="Polar residues" evidence="5">
    <location>
        <begin position="156"/>
        <end position="167"/>
    </location>
</feature>
<dbReference type="EMBL" id="VCGU01000008">
    <property type="protein sequence ID" value="TRY72428.1"/>
    <property type="molecule type" value="Genomic_DNA"/>
</dbReference>
<protein>
    <recommendedName>
        <fullName evidence="6">C3H1-type domain-containing protein</fullName>
    </recommendedName>
</protein>
<keyword evidence="1 4" id="KW-0479">Metal-binding</keyword>
<dbReference type="InterPro" id="IPR036855">
    <property type="entry name" value="Znf_CCCH_sf"/>
</dbReference>
<evidence type="ECO:0000259" key="6">
    <source>
        <dbReference type="PROSITE" id="PS50103"/>
    </source>
</evidence>
<evidence type="ECO:0000256" key="4">
    <source>
        <dbReference type="PROSITE-ProRule" id="PRU00723"/>
    </source>
</evidence>
<name>A0A553P420_TIGCA</name>
<gene>
    <name evidence="7" type="ORF">TCAL_14905</name>
</gene>
<feature type="region of interest" description="Disordered" evidence="5">
    <location>
        <begin position="244"/>
        <end position="268"/>
    </location>
</feature>
<evidence type="ECO:0000313" key="7">
    <source>
        <dbReference type="EMBL" id="TRY72428.1"/>
    </source>
</evidence>
<comment type="caution">
    <text evidence="7">The sequence shown here is derived from an EMBL/GenBank/DDBJ whole genome shotgun (WGS) entry which is preliminary data.</text>
</comment>
<evidence type="ECO:0000256" key="3">
    <source>
        <dbReference type="ARBA" id="ARBA00022833"/>
    </source>
</evidence>
<dbReference type="GO" id="GO:0008270">
    <property type="term" value="F:zinc ion binding"/>
    <property type="evidence" value="ECO:0007669"/>
    <property type="project" value="UniProtKB-KW"/>
</dbReference>
<proteinExistence type="predicted"/>
<feature type="compositionally biased region" description="Basic and acidic residues" evidence="5">
    <location>
        <begin position="254"/>
        <end position="264"/>
    </location>
</feature>
<keyword evidence="2 4" id="KW-0863">Zinc-finger</keyword>
<keyword evidence="8" id="KW-1185">Reference proteome</keyword>
<feature type="domain" description="C3H1-type" evidence="6">
    <location>
        <begin position="1"/>
        <end position="20"/>
    </location>
</feature>
<sequence>MMNMGHCERGDECKYAHDRSELQSEFGPYGGGGEGHPLTWVCRVPPDLRSTQPHVELQNSHVSGEIEHGRLPTWNLLPLCSLSHGASTTFGRRRRFRPPRGREHAAVRSWTSTRTAASGPFSAAFEPPIQDKFVSKLHGYGQLRASRRVHIRPRTGRSQTGPTSRGWTTIGRYGPRPVGPPGPRNPTSITIPRILAHGVRNRYKTAMCKFIPNCQNGANCVYAHSPEELSRPTGASVPYGAAGADGFNGGGPTLKREPSEETAPKPRCAPISLGTTFAKFGIQCSFAHGVHELQDHWKQTPTGHVTN</sequence>
<keyword evidence="3 4" id="KW-0862">Zinc</keyword>
<reference evidence="7 8" key="1">
    <citation type="journal article" date="2018" name="Nat. Ecol. Evol.">
        <title>Genomic signatures of mitonuclear coevolution across populations of Tigriopus californicus.</title>
        <authorList>
            <person name="Barreto F.S."/>
            <person name="Watson E.T."/>
            <person name="Lima T.G."/>
            <person name="Willett C.S."/>
            <person name="Edmands S."/>
            <person name="Li W."/>
            <person name="Burton R.S."/>
        </authorList>
    </citation>
    <scope>NUCLEOTIDE SEQUENCE [LARGE SCALE GENOMIC DNA]</scope>
    <source>
        <strain evidence="7 8">San Diego</strain>
    </source>
</reference>
<dbReference type="InterPro" id="IPR000571">
    <property type="entry name" value="Znf_CCCH"/>
</dbReference>
<dbReference type="AlphaFoldDB" id="A0A553P420"/>
<feature type="zinc finger region" description="C3H1-type" evidence="4">
    <location>
        <begin position="202"/>
        <end position="227"/>
    </location>
</feature>
<feature type="region of interest" description="Disordered" evidence="5">
    <location>
        <begin position="154"/>
        <end position="189"/>
    </location>
</feature>
<evidence type="ECO:0000256" key="2">
    <source>
        <dbReference type="ARBA" id="ARBA00022771"/>
    </source>
</evidence>
<evidence type="ECO:0000313" key="8">
    <source>
        <dbReference type="Proteomes" id="UP000318571"/>
    </source>
</evidence>